<dbReference type="InterPro" id="IPR029068">
    <property type="entry name" value="Glyas_Bleomycin-R_OHBP_Dase"/>
</dbReference>
<evidence type="ECO:0000259" key="1">
    <source>
        <dbReference type="PROSITE" id="PS51819"/>
    </source>
</evidence>
<dbReference type="PROSITE" id="PS51819">
    <property type="entry name" value="VOC"/>
    <property type="match status" value="1"/>
</dbReference>
<dbReference type="Gene3D" id="3.10.180.10">
    <property type="entry name" value="2,3-Dihydroxybiphenyl 1,2-Dioxygenase, domain 1"/>
    <property type="match status" value="1"/>
</dbReference>
<dbReference type="RefSeq" id="WP_039477930.1">
    <property type="nucleotide sequence ID" value="NZ_JSYN01000018.1"/>
</dbReference>
<dbReference type="PANTHER" id="PTHR36503:SF1">
    <property type="entry name" value="BLR2520 PROTEIN"/>
    <property type="match status" value="1"/>
</dbReference>
<proteinExistence type="predicted"/>
<dbReference type="Pfam" id="PF00903">
    <property type="entry name" value="Glyoxalase"/>
    <property type="match status" value="1"/>
</dbReference>
<dbReference type="AlphaFoldDB" id="A0A0C1D6V3"/>
<dbReference type="EMBL" id="JSYN01000018">
    <property type="protein sequence ID" value="KIA92861.1"/>
    <property type="molecule type" value="Genomic_DNA"/>
</dbReference>
<reference evidence="2 3" key="1">
    <citation type="submission" date="2014-10" db="EMBL/GenBank/DDBJ databases">
        <title>Pedobacter Kyungheensis.</title>
        <authorList>
            <person name="Anderson B.M."/>
            <person name="Newman J.D."/>
        </authorList>
    </citation>
    <scope>NUCLEOTIDE SEQUENCE [LARGE SCALE GENOMIC DNA]</scope>
    <source>
        <strain evidence="2 3">KACC 16221</strain>
    </source>
</reference>
<dbReference type="PANTHER" id="PTHR36503">
    <property type="entry name" value="BLR2520 PROTEIN"/>
    <property type="match status" value="1"/>
</dbReference>
<protein>
    <submittedName>
        <fullName evidence="2">Glyoxalase</fullName>
    </submittedName>
</protein>
<comment type="caution">
    <text evidence="2">The sequence shown here is derived from an EMBL/GenBank/DDBJ whole genome shotgun (WGS) entry which is preliminary data.</text>
</comment>
<dbReference type="InterPro" id="IPR037523">
    <property type="entry name" value="VOC_core"/>
</dbReference>
<keyword evidence="3" id="KW-1185">Reference proteome</keyword>
<dbReference type="OrthoDB" id="669651at2"/>
<dbReference type="Proteomes" id="UP000031246">
    <property type="component" value="Unassembled WGS sequence"/>
</dbReference>
<dbReference type="SUPFAM" id="SSF54593">
    <property type="entry name" value="Glyoxalase/Bleomycin resistance protein/Dihydroxybiphenyl dioxygenase"/>
    <property type="match status" value="1"/>
</dbReference>
<evidence type="ECO:0000313" key="3">
    <source>
        <dbReference type="Proteomes" id="UP000031246"/>
    </source>
</evidence>
<gene>
    <name evidence="2" type="ORF">OC25_15205</name>
</gene>
<organism evidence="2 3">
    <name type="scientific">Pedobacter kyungheensis</name>
    <dbReference type="NCBI Taxonomy" id="1069985"/>
    <lineage>
        <taxon>Bacteria</taxon>
        <taxon>Pseudomonadati</taxon>
        <taxon>Bacteroidota</taxon>
        <taxon>Sphingobacteriia</taxon>
        <taxon>Sphingobacteriales</taxon>
        <taxon>Sphingobacteriaceae</taxon>
        <taxon>Pedobacter</taxon>
    </lineage>
</organism>
<dbReference type="InterPro" id="IPR004360">
    <property type="entry name" value="Glyas_Fos-R_dOase_dom"/>
</dbReference>
<feature type="domain" description="VOC" evidence="1">
    <location>
        <begin position="4"/>
        <end position="128"/>
    </location>
</feature>
<sequence>MKTRKIWANLAVNDLEQTTRFYSAIGFKPNGSSKDLTSFLVGESNFVIHFFLKDVLKPNIHGDIVDLKHGNEVVFTLSAGSKAEVNEWAKEIEKAGGKLVSQPEEFGEGYYGFVFCDPDGHKFNVFYMEGLV</sequence>
<name>A0A0C1D6V3_9SPHI</name>
<accession>A0A0C1D6V3</accession>
<evidence type="ECO:0000313" key="2">
    <source>
        <dbReference type="EMBL" id="KIA92861.1"/>
    </source>
</evidence>